<protein>
    <submittedName>
        <fullName evidence="2">Uncharacterized protein</fullName>
    </submittedName>
</protein>
<evidence type="ECO:0000256" key="1">
    <source>
        <dbReference type="SAM" id="MobiDB-lite"/>
    </source>
</evidence>
<proteinExistence type="predicted"/>
<feature type="compositionally biased region" description="Polar residues" evidence="1">
    <location>
        <begin position="24"/>
        <end position="45"/>
    </location>
</feature>
<evidence type="ECO:0000313" key="3">
    <source>
        <dbReference type="Proteomes" id="UP001283361"/>
    </source>
</evidence>
<keyword evidence="3" id="KW-1185">Reference proteome</keyword>
<feature type="region of interest" description="Disordered" evidence="1">
    <location>
        <begin position="22"/>
        <end position="48"/>
    </location>
</feature>
<name>A0AAE0ZUM8_9GAST</name>
<reference evidence="2" key="1">
    <citation type="journal article" date="2023" name="G3 (Bethesda)">
        <title>A reference genome for the long-term kleptoplast-retaining sea slug Elysia crispata morphotype clarki.</title>
        <authorList>
            <person name="Eastman K.E."/>
            <person name="Pendleton A.L."/>
            <person name="Shaikh M.A."/>
            <person name="Suttiyut T."/>
            <person name="Ogas R."/>
            <person name="Tomko P."/>
            <person name="Gavelis G."/>
            <person name="Widhalm J.R."/>
            <person name="Wisecaver J.H."/>
        </authorList>
    </citation>
    <scope>NUCLEOTIDE SEQUENCE</scope>
    <source>
        <strain evidence="2">ECLA1</strain>
    </source>
</reference>
<dbReference type="Proteomes" id="UP001283361">
    <property type="component" value="Unassembled WGS sequence"/>
</dbReference>
<evidence type="ECO:0000313" key="2">
    <source>
        <dbReference type="EMBL" id="KAK3775638.1"/>
    </source>
</evidence>
<sequence length="80" mass="8867">MTRTQKRLLWYSHLIGDLPAKDLNLQTKPSSDQNRQTSNRVLSSRSRLKPGAGLLSLWARHRPTSGAGQSLKQVAGSTKI</sequence>
<organism evidence="2 3">
    <name type="scientific">Elysia crispata</name>
    <name type="common">lettuce slug</name>
    <dbReference type="NCBI Taxonomy" id="231223"/>
    <lineage>
        <taxon>Eukaryota</taxon>
        <taxon>Metazoa</taxon>
        <taxon>Spiralia</taxon>
        <taxon>Lophotrochozoa</taxon>
        <taxon>Mollusca</taxon>
        <taxon>Gastropoda</taxon>
        <taxon>Heterobranchia</taxon>
        <taxon>Euthyneura</taxon>
        <taxon>Panpulmonata</taxon>
        <taxon>Sacoglossa</taxon>
        <taxon>Placobranchoidea</taxon>
        <taxon>Plakobranchidae</taxon>
        <taxon>Elysia</taxon>
    </lineage>
</organism>
<dbReference type="AlphaFoldDB" id="A0AAE0ZUM8"/>
<accession>A0AAE0ZUM8</accession>
<gene>
    <name evidence="2" type="ORF">RRG08_050174</name>
</gene>
<comment type="caution">
    <text evidence="2">The sequence shown here is derived from an EMBL/GenBank/DDBJ whole genome shotgun (WGS) entry which is preliminary data.</text>
</comment>
<dbReference type="EMBL" id="JAWDGP010003296">
    <property type="protein sequence ID" value="KAK3775638.1"/>
    <property type="molecule type" value="Genomic_DNA"/>
</dbReference>